<name>A0A645EDX2_9ZZZZ</name>
<protein>
    <submittedName>
        <fullName evidence="1">Uncharacterized protein</fullName>
    </submittedName>
</protein>
<sequence length="85" mass="9312">MSGVLPCGYVNCGGHIRGMGIESHAARHGTADEILPDVRLRHGCGRGVKLRLHESTGYDRLGQDRFPAPVHRIYRRGLLVCAHIA</sequence>
<accession>A0A645EDX2</accession>
<reference evidence="1" key="1">
    <citation type="submission" date="2019-08" db="EMBL/GenBank/DDBJ databases">
        <authorList>
            <person name="Kucharzyk K."/>
            <person name="Murdoch R.W."/>
            <person name="Higgins S."/>
            <person name="Loffler F."/>
        </authorList>
    </citation>
    <scope>NUCLEOTIDE SEQUENCE</scope>
</reference>
<dbReference type="AlphaFoldDB" id="A0A645EDX2"/>
<comment type="caution">
    <text evidence="1">The sequence shown here is derived from an EMBL/GenBank/DDBJ whole genome shotgun (WGS) entry which is preliminary data.</text>
</comment>
<proteinExistence type="predicted"/>
<organism evidence="1">
    <name type="scientific">bioreactor metagenome</name>
    <dbReference type="NCBI Taxonomy" id="1076179"/>
    <lineage>
        <taxon>unclassified sequences</taxon>
        <taxon>metagenomes</taxon>
        <taxon>ecological metagenomes</taxon>
    </lineage>
</organism>
<dbReference type="EMBL" id="VSSQ01045625">
    <property type="protein sequence ID" value="MPM99539.1"/>
    <property type="molecule type" value="Genomic_DNA"/>
</dbReference>
<evidence type="ECO:0000313" key="1">
    <source>
        <dbReference type="EMBL" id="MPM99539.1"/>
    </source>
</evidence>
<gene>
    <name evidence="1" type="ORF">SDC9_146731</name>
</gene>